<evidence type="ECO:0000256" key="1">
    <source>
        <dbReference type="SAM" id="MobiDB-lite"/>
    </source>
</evidence>
<dbReference type="AlphaFoldDB" id="A0A1H2LGW9"/>
<gene>
    <name evidence="2" type="ORF">SAMN04488548_136318</name>
</gene>
<protein>
    <submittedName>
        <fullName evidence="2">Uncharacterized protein</fullName>
    </submittedName>
</protein>
<proteinExistence type="predicted"/>
<evidence type="ECO:0000313" key="3">
    <source>
        <dbReference type="Proteomes" id="UP000183180"/>
    </source>
</evidence>
<feature type="region of interest" description="Disordered" evidence="1">
    <location>
        <begin position="48"/>
        <end position="117"/>
    </location>
</feature>
<evidence type="ECO:0000313" key="2">
    <source>
        <dbReference type="EMBL" id="SDU80082.1"/>
    </source>
</evidence>
<dbReference type="EMBL" id="FNLM01000036">
    <property type="protein sequence ID" value="SDU80082.1"/>
    <property type="molecule type" value="Genomic_DNA"/>
</dbReference>
<reference evidence="2 3" key="1">
    <citation type="submission" date="2016-10" db="EMBL/GenBank/DDBJ databases">
        <authorList>
            <person name="de Groot N.N."/>
        </authorList>
    </citation>
    <scope>NUCLEOTIDE SEQUENCE [LARGE SCALE GENOMIC DNA]</scope>
    <source>
        <strain evidence="2 3">DSM 44215</strain>
    </source>
</reference>
<dbReference type="STRING" id="158898.SAMN04488548_136318"/>
<accession>A0A1H2LGW9</accession>
<name>A0A1H2LGW9_9ACTN</name>
<feature type="compositionally biased region" description="Basic residues" evidence="1">
    <location>
        <begin position="1"/>
        <end position="13"/>
    </location>
</feature>
<dbReference type="Proteomes" id="UP000183180">
    <property type="component" value="Unassembled WGS sequence"/>
</dbReference>
<sequence>MCRRHDGHQRLLHQHLGGVPGPGPGRSDQADVEVPLRQRVDLLTRRERREVELNLGTPVTEHPQARAENGPARRADEPDPDPPALPGRIRPHFGHGLVERTEDVTDPDREDLTGVGQ</sequence>
<organism evidence="2 3">
    <name type="scientific">Gordonia westfalica</name>
    <dbReference type="NCBI Taxonomy" id="158898"/>
    <lineage>
        <taxon>Bacteria</taxon>
        <taxon>Bacillati</taxon>
        <taxon>Actinomycetota</taxon>
        <taxon>Actinomycetes</taxon>
        <taxon>Mycobacteriales</taxon>
        <taxon>Gordoniaceae</taxon>
        <taxon>Gordonia</taxon>
    </lineage>
</organism>
<feature type="compositionally biased region" description="Basic and acidic residues" evidence="1">
    <location>
        <begin position="97"/>
        <end position="117"/>
    </location>
</feature>
<feature type="region of interest" description="Disordered" evidence="1">
    <location>
        <begin position="1"/>
        <end position="34"/>
    </location>
</feature>